<accession>A0ABR9H9C7</accession>
<proteinExistence type="predicted"/>
<reference evidence="1 2" key="1">
    <citation type="submission" date="2020-10" db="EMBL/GenBank/DDBJ databases">
        <title>Genomic Encyclopedia of Type Strains, Phase IV (KMG-IV): sequencing the most valuable type-strain genomes for metagenomic binning, comparative biology and taxonomic classification.</title>
        <authorList>
            <person name="Goeker M."/>
        </authorList>
    </citation>
    <scope>NUCLEOTIDE SEQUENCE [LARGE SCALE GENOMIC DNA]</scope>
    <source>
        <strain evidence="1 2">DSM 4194</strain>
    </source>
</reference>
<sequence length="37" mass="4098">MQLVDAAHERQVGGTHRPRLIVHGTATYPDQFGLPLD</sequence>
<evidence type="ECO:0000313" key="2">
    <source>
        <dbReference type="Proteomes" id="UP000639010"/>
    </source>
</evidence>
<evidence type="ECO:0000313" key="1">
    <source>
        <dbReference type="EMBL" id="MBE1427324.1"/>
    </source>
</evidence>
<organism evidence="1 2">
    <name type="scientific">Desulfomicrobium macestii</name>
    <dbReference type="NCBI Taxonomy" id="90731"/>
    <lineage>
        <taxon>Bacteria</taxon>
        <taxon>Pseudomonadati</taxon>
        <taxon>Thermodesulfobacteriota</taxon>
        <taxon>Desulfovibrionia</taxon>
        <taxon>Desulfovibrionales</taxon>
        <taxon>Desulfomicrobiaceae</taxon>
        <taxon>Desulfomicrobium</taxon>
    </lineage>
</organism>
<dbReference type="EMBL" id="JADBGG010000059">
    <property type="protein sequence ID" value="MBE1427324.1"/>
    <property type="molecule type" value="Genomic_DNA"/>
</dbReference>
<keyword evidence="2" id="KW-1185">Reference proteome</keyword>
<name>A0ABR9H9C7_9BACT</name>
<gene>
    <name evidence="1" type="ORF">H4684_004016</name>
</gene>
<dbReference type="Proteomes" id="UP000639010">
    <property type="component" value="Unassembled WGS sequence"/>
</dbReference>
<protein>
    <submittedName>
        <fullName evidence="1">Uncharacterized protein</fullName>
    </submittedName>
</protein>
<comment type="caution">
    <text evidence="1">The sequence shown here is derived from an EMBL/GenBank/DDBJ whole genome shotgun (WGS) entry which is preliminary data.</text>
</comment>